<dbReference type="Gene3D" id="1.10.287.460">
    <property type="entry name" value="Peptidyl-prolyl cis-trans isomerase, FKBP-type, N-terminal domain"/>
    <property type="match status" value="1"/>
</dbReference>
<dbReference type="InterPro" id="IPR000774">
    <property type="entry name" value="PPIase_FKBP_N"/>
</dbReference>
<name>A0A3D8HAP9_9BACT</name>
<dbReference type="Gene3D" id="3.10.50.40">
    <property type="match status" value="1"/>
</dbReference>
<dbReference type="Proteomes" id="UP000256321">
    <property type="component" value="Unassembled WGS sequence"/>
</dbReference>
<evidence type="ECO:0000256" key="4">
    <source>
        <dbReference type="ARBA" id="ARBA00023235"/>
    </source>
</evidence>
<dbReference type="GO" id="GO:0003755">
    <property type="term" value="F:peptidyl-prolyl cis-trans isomerase activity"/>
    <property type="evidence" value="ECO:0007669"/>
    <property type="project" value="UniProtKB-UniRule"/>
</dbReference>
<evidence type="ECO:0000256" key="5">
    <source>
        <dbReference type="PROSITE-ProRule" id="PRU00277"/>
    </source>
</evidence>
<evidence type="ECO:0000313" key="9">
    <source>
        <dbReference type="EMBL" id="RDU48059.1"/>
    </source>
</evidence>
<dbReference type="PANTHER" id="PTHR43811">
    <property type="entry name" value="FKBP-TYPE PEPTIDYL-PROLYL CIS-TRANS ISOMERASE FKPA"/>
    <property type="match status" value="1"/>
</dbReference>
<evidence type="ECO:0000313" key="11">
    <source>
        <dbReference type="Proteomes" id="UP000629596"/>
    </source>
</evidence>
<comment type="caution">
    <text evidence="9">The sequence shown here is derived from an EMBL/GenBank/DDBJ whole genome shotgun (WGS) entry which is preliminary data.</text>
</comment>
<evidence type="ECO:0000313" key="10">
    <source>
        <dbReference type="Proteomes" id="UP000256321"/>
    </source>
</evidence>
<dbReference type="RefSeq" id="WP_115500692.1">
    <property type="nucleotide sequence ID" value="NZ_JACRTI010000049.1"/>
</dbReference>
<comment type="similarity">
    <text evidence="2 6">Belongs to the FKBP-type PPIase family.</text>
</comment>
<dbReference type="PROSITE" id="PS50059">
    <property type="entry name" value="FKBP_PPIASE"/>
    <property type="match status" value="1"/>
</dbReference>
<dbReference type="InterPro" id="IPR036944">
    <property type="entry name" value="PPIase_FKBP_N_sf"/>
</dbReference>
<gene>
    <name evidence="9" type="ORF">DWU89_16310</name>
    <name evidence="8" type="ORF">H8784_15910</name>
</gene>
<feature type="domain" description="PPIase FKBP-type" evidence="7">
    <location>
        <begin position="147"/>
        <end position="234"/>
    </location>
</feature>
<evidence type="ECO:0000313" key="8">
    <source>
        <dbReference type="EMBL" id="MBC8603197.1"/>
    </source>
</evidence>
<proteinExistence type="inferred from homology"/>
<sequence>MKKISVLVATAIVAMGMGFTSCDSHKSASLKTAADSVSYAIGISTGAGYKENLKTLPGDPANVDDLIAGFIQAIKGDSSAMKMTPQAAQAYIQTYFTEASARDANKTKEEGEKFLAENKAKKDVITTESGLQYQVVTEGTGAKPTAEDVVKVHYTGTLLDGTKFDSSLDHGGEPAQFPVGGVIKGWTEVLQLMPVGSKYIVWIPSELAYGPQGMGRDIKPNSTLKFEIELLDIVKDSTAEKK</sequence>
<reference evidence="8 11" key="2">
    <citation type="submission" date="2020-08" db="EMBL/GenBank/DDBJ databases">
        <title>Genome public.</title>
        <authorList>
            <person name="Liu C."/>
            <person name="Sun Q."/>
        </authorList>
    </citation>
    <scope>NUCLEOTIDE SEQUENCE [LARGE SCALE GENOMIC DNA]</scope>
    <source>
        <strain evidence="8 11">426_9</strain>
    </source>
</reference>
<accession>A0A3D8HAP9</accession>
<evidence type="ECO:0000256" key="1">
    <source>
        <dbReference type="ARBA" id="ARBA00000971"/>
    </source>
</evidence>
<protein>
    <recommendedName>
        <fullName evidence="6">Peptidyl-prolyl cis-trans isomerase</fullName>
        <ecNumber evidence="6">5.2.1.8</ecNumber>
    </recommendedName>
</protein>
<comment type="catalytic activity">
    <reaction evidence="1 5 6">
        <text>[protein]-peptidylproline (omega=180) = [protein]-peptidylproline (omega=0)</text>
        <dbReference type="Rhea" id="RHEA:16237"/>
        <dbReference type="Rhea" id="RHEA-COMP:10747"/>
        <dbReference type="Rhea" id="RHEA-COMP:10748"/>
        <dbReference type="ChEBI" id="CHEBI:83833"/>
        <dbReference type="ChEBI" id="CHEBI:83834"/>
        <dbReference type="EC" id="5.2.1.8"/>
    </reaction>
</comment>
<dbReference type="InterPro" id="IPR046357">
    <property type="entry name" value="PPIase_dom_sf"/>
</dbReference>
<keyword evidence="4 5" id="KW-0413">Isomerase</keyword>
<dbReference type="Proteomes" id="UP000629596">
    <property type="component" value="Unassembled WGS sequence"/>
</dbReference>
<dbReference type="FunFam" id="3.10.50.40:FF:000006">
    <property type="entry name" value="Peptidyl-prolyl cis-trans isomerase"/>
    <property type="match status" value="1"/>
</dbReference>
<evidence type="ECO:0000256" key="2">
    <source>
        <dbReference type="ARBA" id="ARBA00006577"/>
    </source>
</evidence>
<organism evidence="9 10">
    <name type="scientific">Parabacteroides acidifaciens</name>
    <dbReference type="NCBI Taxonomy" id="2290935"/>
    <lineage>
        <taxon>Bacteria</taxon>
        <taxon>Pseudomonadati</taxon>
        <taxon>Bacteroidota</taxon>
        <taxon>Bacteroidia</taxon>
        <taxon>Bacteroidales</taxon>
        <taxon>Tannerellaceae</taxon>
        <taxon>Parabacteroides</taxon>
    </lineage>
</organism>
<dbReference type="GO" id="GO:0006457">
    <property type="term" value="P:protein folding"/>
    <property type="evidence" value="ECO:0007669"/>
    <property type="project" value="InterPro"/>
</dbReference>
<dbReference type="PROSITE" id="PS51257">
    <property type="entry name" value="PROKAR_LIPOPROTEIN"/>
    <property type="match status" value="1"/>
</dbReference>
<keyword evidence="3 5" id="KW-0697">Rotamase</keyword>
<dbReference type="Pfam" id="PF00254">
    <property type="entry name" value="FKBP_C"/>
    <property type="match status" value="1"/>
</dbReference>
<dbReference type="InterPro" id="IPR001179">
    <property type="entry name" value="PPIase_FKBP_dom"/>
</dbReference>
<dbReference type="Pfam" id="PF01346">
    <property type="entry name" value="FKBP_N"/>
    <property type="match status" value="1"/>
</dbReference>
<dbReference type="SUPFAM" id="SSF54534">
    <property type="entry name" value="FKBP-like"/>
    <property type="match status" value="1"/>
</dbReference>
<evidence type="ECO:0000259" key="7">
    <source>
        <dbReference type="PROSITE" id="PS50059"/>
    </source>
</evidence>
<dbReference type="EC" id="5.2.1.8" evidence="6"/>
<keyword evidence="11" id="KW-1185">Reference proteome</keyword>
<evidence type="ECO:0000256" key="3">
    <source>
        <dbReference type="ARBA" id="ARBA00023110"/>
    </source>
</evidence>
<reference evidence="9 10" key="1">
    <citation type="submission" date="2018-07" db="EMBL/GenBank/DDBJ databases">
        <title>Parabacteroides acidifaciens nov. sp., isolated from human feces.</title>
        <authorList>
            <person name="Wang Y.J."/>
        </authorList>
    </citation>
    <scope>NUCLEOTIDE SEQUENCE [LARGE SCALE GENOMIC DNA]</scope>
    <source>
        <strain evidence="9 10">426-9</strain>
    </source>
</reference>
<dbReference type="EMBL" id="QREV01000049">
    <property type="protein sequence ID" value="RDU48059.1"/>
    <property type="molecule type" value="Genomic_DNA"/>
</dbReference>
<evidence type="ECO:0000256" key="6">
    <source>
        <dbReference type="RuleBase" id="RU003915"/>
    </source>
</evidence>
<dbReference type="EMBL" id="JACRTI010000049">
    <property type="protein sequence ID" value="MBC8603197.1"/>
    <property type="molecule type" value="Genomic_DNA"/>
</dbReference>
<dbReference type="AlphaFoldDB" id="A0A3D8HAP9"/>
<dbReference type="PANTHER" id="PTHR43811:SF19">
    <property type="entry name" value="39 KDA FK506-BINDING NUCLEAR PROTEIN"/>
    <property type="match status" value="1"/>
</dbReference>